<sequence>MSRTASSSLVSCYSFSYFIWSAQLFLFANAHPFSVSLSCSCRYINLTLAFIETIGRVFGEWRYRILRNRPAPRFNRPQPLALAPRVVCLLTQLPMEMAFTILDVSVSMPA</sequence>
<protein>
    <submittedName>
        <fullName evidence="2">Uncharacterized protein</fullName>
    </submittedName>
</protein>
<keyword evidence="1" id="KW-0812">Transmembrane</keyword>
<organism evidence="2 3">
    <name type="scientific">Hebeloma cylindrosporum</name>
    <dbReference type="NCBI Taxonomy" id="76867"/>
    <lineage>
        <taxon>Eukaryota</taxon>
        <taxon>Fungi</taxon>
        <taxon>Dikarya</taxon>
        <taxon>Basidiomycota</taxon>
        <taxon>Agaricomycotina</taxon>
        <taxon>Agaricomycetes</taxon>
        <taxon>Agaricomycetidae</taxon>
        <taxon>Agaricales</taxon>
        <taxon>Agaricineae</taxon>
        <taxon>Hymenogastraceae</taxon>
        <taxon>Hebeloma</taxon>
    </lineage>
</organism>
<evidence type="ECO:0000313" key="3">
    <source>
        <dbReference type="Proteomes" id="UP000053424"/>
    </source>
</evidence>
<reference evidence="2 3" key="1">
    <citation type="submission" date="2014-04" db="EMBL/GenBank/DDBJ databases">
        <authorList>
            <consortium name="DOE Joint Genome Institute"/>
            <person name="Kuo A."/>
            <person name="Gay G."/>
            <person name="Dore J."/>
            <person name="Kohler A."/>
            <person name="Nagy L.G."/>
            <person name="Floudas D."/>
            <person name="Copeland A."/>
            <person name="Barry K.W."/>
            <person name="Cichocki N."/>
            <person name="Veneault-Fourrey C."/>
            <person name="LaButti K."/>
            <person name="Lindquist E.A."/>
            <person name="Lipzen A."/>
            <person name="Lundell T."/>
            <person name="Morin E."/>
            <person name="Murat C."/>
            <person name="Sun H."/>
            <person name="Tunlid A."/>
            <person name="Henrissat B."/>
            <person name="Grigoriev I.V."/>
            <person name="Hibbett D.S."/>
            <person name="Martin F."/>
            <person name="Nordberg H.P."/>
            <person name="Cantor M.N."/>
            <person name="Hua S.X."/>
        </authorList>
    </citation>
    <scope>NUCLEOTIDE SEQUENCE [LARGE SCALE GENOMIC DNA]</scope>
    <source>
        <strain evidence="3">h7</strain>
    </source>
</reference>
<dbReference type="EMBL" id="KN831785">
    <property type="protein sequence ID" value="KIM39406.1"/>
    <property type="molecule type" value="Genomic_DNA"/>
</dbReference>
<accession>A0A0C3C733</accession>
<dbReference type="AlphaFoldDB" id="A0A0C3C733"/>
<gene>
    <name evidence="2" type="ORF">M413DRAFT_190668</name>
</gene>
<evidence type="ECO:0000313" key="2">
    <source>
        <dbReference type="EMBL" id="KIM39406.1"/>
    </source>
</evidence>
<evidence type="ECO:0000256" key="1">
    <source>
        <dbReference type="SAM" id="Phobius"/>
    </source>
</evidence>
<dbReference type="HOGENOM" id="CLU_2171383_0_0_1"/>
<feature type="transmembrane region" description="Helical" evidence="1">
    <location>
        <begin position="12"/>
        <end position="30"/>
    </location>
</feature>
<dbReference type="Proteomes" id="UP000053424">
    <property type="component" value="Unassembled WGS sequence"/>
</dbReference>
<feature type="transmembrane region" description="Helical" evidence="1">
    <location>
        <begin position="42"/>
        <end position="59"/>
    </location>
</feature>
<keyword evidence="1" id="KW-1133">Transmembrane helix</keyword>
<keyword evidence="1" id="KW-0472">Membrane</keyword>
<reference evidence="3" key="2">
    <citation type="submission" date="2015-01" db="EMBL/GenBank/DDBJ databases">
        <title>Evolutionary Origins and Diversification of the Mycorrhizal Mutualists.</title>
        <authorList>
            <consortium name="DOE Joint Genome Institute"/>
            <consortium name="Mycorrhizal Genomics Consortium"/>
            <person name="Kohler A."/>
            <person name="Kuo A."/>
            <person name="Nagy L.G."/>
            <person name="Floudas D."/>
            <person name="Copeland A."/>
            <person name="Barry K.W."/>
            <person name="Cichocki N."/>
            <person name="Veneault-Fourrey C."/>
            <person name="LaButti K."/>
            <person name="Lindquist E.A."/>
            <person name="Lipzen A."/>
            <person name="Lundell T."/>
            <person name="Morin E."/>
            <person name="Murat C."/>
            <person name="Riley R."/>
            <person name="Ohm R."/>
            <person name="Sun H."/>
            <person name="Tunlid A."/>
            <person name="Henrissat B."/>
            <person name="Grigoriev I.V."/>
            <person name="Hibbett D.S."/>
            <person name="Martin F."/>
        </authorList>
    </citation>
    <scope>NUCLEOTIDE SEQUENCE [LARGE SCALE GENOMIC DNA]</scope>
    <source>
        <strain evidence="3">h7</strain>
    </source>
</reference>
<keyword evidence="3" id="KW-1185">Reference proteome</keyword>
<proteinExistence type="predicted"/>
<name>A0A0C3C733_HEBCY</name>